<accession>A0A0C2S6V8</accession>
<proteinExistence type="predicted"/>
<sequence length="111" mass="12045">MSIRPAIATTDGTPPLPINNKAEILELGRRLATFKSTKELLCVFASDAADPHQQALDKANILYGDVISPAQYPHHRQRVSSDGDLNAPARFNVVQLDTLMTAYSSSVLVVV</sequence>
<reference evidence="1 2" key="1">
    <citation type="submission" date="2014-04" db="EMBL/GenBank/DDBJ databases">
        <title>Evolutionary Origins and Diversification of the Mycorrhizal Mutualists.</title>
        <authorList>
            <consortium name="DOE Joint Genome Institute"/>
            <consortium name="Mycorrhizal Genomics Consortium"/>
            <person name="Kohler A."/>
            <person name="Kuo A."/>
            <person name="Nagy L.G."/>
            <person name="Floudas D."/>
            <person name="Copeland A."/>
            <person name="Barry K.W."/>
            <person name="Cichocki N."/>
            <person name="Veneault-Fourrey C."/>
            <person name="LaButti K."/>
            <person name="Lindquist E.A."/>
            <person name="Lipzen A."/>
            <person name="Lundell T."/>
            <person name="Morin E."/>
            <person name="Murat C."/>
            <person name="Riley R."/>
            <person name="Ohm R."/>
            <person name="Sun H."/>
            <person name="Tunlid A."/>
            <person name="Henrissat B."/>
            <person name="Grigoriev I.V."/>
            <person name="Hibbett D.S."/>
            <person name="Martin F."/>
        </authorList>
    </citation>
    <scope>NUCLEOTIDE SEQUENCE [LARGE SCALE GENOMIC DNA]</scope>
    <source>
        <strain evidence="1 2">Koide BX008</strain>
    </source>
</reference>
<evidence type="ECO:0000313" key="1">
    <source>
        <dbReference type="EMBL" id="KIL58470.1"/>
    </source>
</evidence>
<dbReference type="OrthoDB" id="5592585at2759"/>
<dbReference type="AlphaFoldDB" id="A0A0C2S6V8"/>
<dbReference type="Proteomes" id="UP000054549">
    <property type="component" value="Unassembled WGS sequence"/>
</dbReference>
<evidence type="ECO:0000313" key="2">
    <source>
        <dbReference type="Proteomes" id="UP000054549"/>
    </source>
</evidence>
<keyword evidence="2" id="KW-1185">Reference proteome</keyword>
<gene>
    <name evidence="1" type="ORF">M378DRAFT_15527</name>
</gene>
<dbReference type="HOGENOM" id="CLU_2157714_0_0_1"/>
<organism evidence="1 2">
    <name type="scientific">Amanita muscaria (strain Koide BX008)</name>
    <dbReference type="NCBI Taxonomy" id="946122"/>
    <lineage>
        <taxon>Eukaryota</taxon>
        <taxon>Fungi</taxon>
        <taxon>Dikarya</taxon>
        <taxon>Basidiomycota</taxon>
        <taxon>Agaricomycotina</taxon>
        <taxon>Agaricomycetes</taxon>
        <taxon>Agaricomycetidae</taxon>
        <taxon>Agaricales</taxon>
        <taxon>Pluteineae</taxon>
        <taxon>Amanitaceae</taxon>
        <taxon>Amanita</taxon>
    </lineage>
</organism>
<dbReference type="InParanoid" id="A0A0C2S6V8"/>
<dbReference type="EMBL" id="KN818337">
    <property type="protein sequence ID" value="KIL58470.1"/>
    <property type="molecule type" value="Genomic_DNA"/>
</dbReference>
<protein>
    <submittedName>
        <fullName evidence="1">Uncharacterized protein</fullName>
    </submittedName>
</protein>
<name>A0A0C2S6V8_AMAMK</name>